<dbReference type="InterPro" id="IPR036059">
    <property type="entry name" value="TldD/PmbA_sf"/>
</dbReference>
<feature type="compositionally biased region" description="Low complexity" evidence="2">
    <location>
        <begin position="22"/>
        <end position="37"/>
    </location>
</feature>
<dbReference type="Gene3D" id="3.30.2290.10">
    <property type="entry name" value="PmbA/TldD superfamily"/>
    <property type="match status" value="1"/>
</dbReference>
<organism evidence="5 6">
    <name type="scientific">Eiseniibacteriota bacterium</name>
    <dbReference type="NCBI Taxonomy" id="2212470"/>
    <lineage>
        <taxon>Bacteria</taxon>
        <taxon>Candidatus Eiseniibacteriota</taxon>
    </lineage>
</organism>
<feature type="compositionally biased region" description="Basic and acidic residues" evidence="2">
    <location>
        <begin position="109"/>
        <end position="125"/>
    </location>
</feature>
<dbReference type="EMBL" id="VBOX01000073">
    <property type="protein sequence ID" value="TMQ62556.1"/>
    <property type="molecule type" value="Genomic_DNA"/>
</dbReference>
<protein>
    <submittedName>
        <fullName evidence="5">TldD/PmbA family protein</fullName>
    </submittedName>
</protein>
<proteinExistence type="inferred from homology"/>
<dbReference type="GO" id="GO:0008237">
    <property type="term" value="F:metallopeptidase activity"/>
    <property type="evidence" value="ECO:0007669"/>
    <property type="project" value="InterPro"/>
</dbReference>
<evidence type="ECO:0000313" key="5">
    <source>
        <dbReference type="EMBL" id="TMQ62556.1"/>
    </source>
</evidence>
<feature type="region of interest" description="Disordered" evidence="2">
    <location>
        <begin position="1"/>
        <end position="139"/>
    </location>
</feature>
<gene>
    <name evidence="5" type="ORF">E6K77_06960</name>
</gene>
<dbReference type="Proteomes" id="UP000317366">
    <property type="component" value="Unassembled WGS sequence"/>
</dbReference>
<reference evidence="5 6" key="1">
    <citation type="journal article" date="2019" name="Nat. Microbiol.">
        <title>Mediterranean grassland soil C-N compound turnover is dependent on rainfall and depth, and is mediated by genomically divergent microorganisms.</title>
        <authorList>
            <person name="Diamond S."/>
            <person name="Andeer P.F."/>
            <person name="Li Z."/>
            <person name="Crits-Christoph A."/>
            <person name="Burstein D."/>
            <person name="Anantharaman K."/>
            <person name="Lane K.R."/>
            <person name="Thomas B.C."/>
            <person name="Pan C."/>
            <person name="Northen T.R."/>
            <person name="Banfield J.F."/>
        </authorList>
    </citation>
    <scope>NUCLEOTIDE SEQUENCE [LARGE SCALE GENOMIC DNA]</scope>
    <source>
        <strain evidence="5">WS_7</strain>
    </source>
</reference>
<dbReference type="GO" id="GO:0005829">
    <property type="term" value="C:cytosol"/>
    <property type="evidence" value="ECO:0007669"/>
    <property type="project" value="TreeGrafter"/>
</dbReference>
<dbReference type="InterPro" id="IPR051463">
    <property type="entry name" value="Peptidase_U62_metallo"/>
</dbReference>
<evidence type="ECO:0000259" key="4">
    <source>
        <dbReference type="Pfam" id="PF19290"/>
    </source>
</evidence>
<name>A0A538TG34_UNCEI</name>
<feature type="domain" description="Metalloprotease TldD/E central" evidence="4">
    <location>
        <begin position="198"/>
        <end position="298"/>
    </location>
</feature>
<dbReference type="InterPro" id="IPR035068">
    <property type="entry name" value="TldD/PmbA_N"/>
</dbReference>
<dbReference type="AlphaFoldDB" id="A0A538TG34"/>
<feature type="compositionally biased region" description="Polar residues" evidence="2">
    <location>
        <begin position="49"/>
        <end position="68"/>
    </location>
</feature>
<evidence type="ECO:0000313" key="6">
    <source>
        <dbReference type="Proteomes" id="UP000317366"/>
    </source>
</evidence>
<feature type="domain" description="Metalloprotease TldD/E C-terminal" evidence="3">
    <location>
        <begin position="306"/>
        <end position="539"/>
    </location>
</feature>
<dbReference type="PANTHER" id="PTHR30624:SF4">
    <property type="entry name" value="METALLOPROTEASE TLDD"/>
    <property type="match status" value="1"/>
</dbReference>
<evidence type="ECO:0000256" key="2">
    <source>
        <dbReference type="SAM" id="MobiDB-lite"/>
    </source>
</evidence>
<dbReference type="GO" id="GO:0006508">
    <property type="term" value="P:proteolysis"/>
    <property type="evidence" value="ECO:0007669"/>
    <property type="project" value="InterPro"/>
</dbReference>
<evidence type="ECO:0000259" key="3">
    <source>
        <dbReference type="Pfam" id="PF19289"/>
    </source>
</evidence>
<evidence type="ECO:0000256" key="1">
    <source>
        <dbReference type="ARBA" id="ARBA00005836"/>
    </source>
</evidence>
<dbReference type="InterPro" id="IPR045569">
    <property type="entry name" value="Metalloprtase-TldD/E_C"/>
</dbReference>
<accession>A0A538TG34</accession>
<comment type="similarity">
    <text evidence="1">Belongs to the peptidase U62 family.</text>
</comment>
<dbReference type="InterPro" id="IPR045570">
    <property type="entry name" value="Metalloprtase-TldD/E_cen_dom"/>
</dbReference>
<dbReference type="Pfam" id="PF19289">
    <property type="entry name" value="PmbA_TldD_3rd"/>
    <property type="match status" value="1"/>
</dbReference>
<comment type="caution">
    <text evidence="5">The sequence shown here is derived from an EMBL/GenBank/DDBJ whole genome shotgun (WGS) entry which is preliminary data.</text>
</comment>
<dbReference type="PANTHER" id="PTHR30624">
    <property type="entry name" value="UNCHARACTERIZED PROTEIN TLDD AND PMBA"/>
    <property type="match status" value="1"/>
</dbReference>
<sequence length="542" mass="57665">MQSNPAPVPGKESARSPHPQRRSCFGSFPSGSPSRESLPSGAPDPPPTYQTLPNPCNRLGNLQGSGRAQGQLDVPSRLPAAGRLPHDCDRGRTPGSRVASPSKSSGSRPHGDRSGAARRSERGNRESNPPAGVRVVRRNQTGYAFSDELSYSSLLDAARVASSVVENQSRTNPIDVTRRNPPQPFTLQNPEPLMLEYTKFDLLQRMDAAARGVDSRIVSVRIEYLDEVRDVLIGTSDGIYVLDRQYLASITCAPAAQAGGKRGSGFSSMGGRVDADYFARNSPEEAARQAARQAIRLLEAGPAPAGPMPVVVAPGWGGVLIHESLGHALEGDGIRRGTSLLTGLVGTRIASPLVRVVDDGRWPNGRGSCAVDDEGTPSQRTVAVEAGVLQSYFLDKQNAVLLGLRSTGNGRRMSYRNWPIPRMTNTYLDAGTSDPASLLNGIARGFYAAELGGGSVDTTSGNFNFAVREGYWIEDGRRTRPVRGAVLIGNSLETMKRIEGIGTDLVVEQSRGTCGKDGQMIPVGVGQPTVRFSSITVGGPSI</sequence>
<dbReference type="Pfam" id="PF19290">
    <property type="entry name" value="PmbA_TldD_2nd"/>
    <property type="match status" value="1"/>
</dbReference>
<dbReference type="SUPFAM" id="SSF111283">
    <property type="entry name" value="Putative modulator of DNA gyrase, PmbA/TldD"/>
    <property type="match status" value="1"/>
</dbReference>